<accession>A0A239Q1A3</accession>
<dbReference type="SUPFAM" id="SSF51905">
    <property type="entry name" value="FAD/NAD(P)-binding domain"/>
    <property type="match status" value="1"/>
</dbReference>
<dbReference type="InterPro" id="IPR050407">
    <property type="entry name" value="Geranylgeranyl_reductase"/>
</dbReference>
<dbReference type="PRINTS" id="PR00469">
    <property type="entry name" value="PNDRDTASEII"/>
</dbReference>
<gene>
    <name evidence="1" type="ORF">SAMN05444959_11850</name>
</gene>
<sequence length="417" mass="44408">MTQGDDLIVLGGGPAGAISALLAARDGLRVRLIDPCNTPPRLEGLSPRLRHWLSGQGLLKGFDKIHGPLRRTVDWAGISDSNSEFVIFRDALDQHLRRAARDAGATLIRDSGSPESGGVILSSGGHLPAAMVIDARGRKAGRAGAQGAATLAFSGWLQGPGLTAGVSLTAIATGWVWRVALADGRIWAQTVMDAAGHGDPAERFLNGVALADPELRQARLEGAVSVRAAQPRLPVAVEDLSVLPVGDALASMDPLSGHGQFWAVSSALAVAAVRRSLAACPGPETEDLCRKFLNRRAVGTGLHQARVGRDFIRSEQRFADQPFWKRRAAFPDSLASSTPKAEIGIDEAIVVEKGLLTRREVLRTPRSPEGVAWFGPVPAVEAWQVYQQGGLHGLNARWGNWARRIEQALAQEGRPSN</sequence>
<dbReference type="PANTHER" id="PTHR42685:SF22">
    <property type="entry name" value="CONDITIONED MEDIUM FACTOR RECEPTOR 1"/>
    <property type="match status" value="1"/>
</dbReference>
<proteinExistence type="predicted"/>
<evidence type="ECO:0000313" key="1">
    <source>
        <dbReference type="EMBL" id="SNT76341.1"/>
    </source>
</evidence>
<evidence type="ECO:0000313" key="2">
    <source>
        <dbReference type="Proteomes" id="UP000198307"/>
    </source>
</evidence>
<name>A0A239Q1A3_9RHOB</name>
<keyword evidence="2" id="KW-1185">Reference proteome</keyword>
<dbReference type="RefSeq" id="WP_089345670.1">
    <property type="nucleotide sequence ID" value="NZ_CP067131.1"/>
</dbReference>
<reference evidence="1 2" key="1">
    <citation type="submission" date="2017-07" db="EMBL/GenBank/DDBJ databases">
        <authorList>
            <person name="Sun Z.S."/>
            <person name="Albrecht U."/>
            <person name="Echele G."/>
            <person name="Lee C.C."/>
        </authorList>
    </citation>
    <scope>NUCLEOTIDE SEQUENCE [LARGE SCALE GENOMIC DNA]</scope>
    <source>
        <strain evidence="1 2">DSM 14827</strain>
    </source>
</reference>
<dbReference type="AlphaFoldDB" id="A0A239Q1A3"/>
<organism evidence="1 2">
    <name type="scientific">Paracoccus seriniphilus</name>
    <dbReference type="NCBI Taxonomy" id="184748"/>
    <lineage>
        <taxon>Bacteria</taxon>
        <taxon>Pseudomonadati</taxon>
        <taxon>Pseudomonadota</taxon>
        <taxon>Alphaproteobacteria</taxon>
        <taxon>Rhodobacterales</taxon>
        <taxon>Paracoccaceae</taxon>
        <taxon>Paracoccus</taxon>
    </lineage>
</organism>
<dbReference type="InterPro" id="IPR036188">
    <property type="entry name" value="FAD/NAD-bd_sf"/>
</dbReference>
<dbReference type="PANTHER" id="PTHR42685">
    <property type="entry name" value="GERANYLGERANYL DIPHOSPHATE REDUCTASE"/>
    <property type="match status" value="1"/>
</dbReference>
<dbReference type="Gene3D" id="3.50.50.60">
    <property type="entry name" value="FAD/NAD(P)-binding domain"/>
    <property type="match status" value="1"/>
</dbReference>
<dbReference type="EMBL" id="FZQB01000018">
    <property type="protein sequence ID" value="SNT76341.1"/>
    <property type="molecule type" value="Genomic_DNA"/>
</dbReference>
<dbReference type="OrthoDB" id="9799983at2"/>
<dbReference type="Proteomes" id="UP000198307">
    <property type="component" value="Unassembled WGS sequence"/>
</dbReference>
<protein>
    <submittedName>
        <fullName evidence="1">Dehydrogenase (Flavoprotein)</fullName>
    </submittedName>
</protein>